<accession>E8KH02</accession>
<dbReference type="RefSeq" id="WP_005622739.1">
    <property type="nucleotide sequence ID" value="NZ_GL831080.1"/>
</dbReference>
<proteinExistence type="predicted"/>
<sequence length="59" mass="6943">MNFWEDAKSQGMYPDYLTKQEKADIKSALLRKFENSTMSLSNYLASVKMLNDYPEKEQD</sequence>
<reference evidence="1 2" key="1">
    <citation type="submission" date="2011-01" db="EMBL/GenBank/DDBJ databases">
        <authorList>
            <person name="Muzny D."/>
            <person name="Qin X."/>
            <person name="Deng J."/>
            <person name="Jiang H."/>
            <person name="Liu Y."/>
            <person name="Qu J."/>
            <person name="Song X.-Z."/>
            <person name="Zhang L."/>
            <person name="Thornton R."/>
            <person name="Coyle M."/>
            <person name="Francisco L."/>
            <person name="Jackson L."/>
            <person name="Javaid M."/>
            <person name="Korchina V."/>
            <person name="Kovar C."/>
            <person name="Mata R."/>
            <person name="Mathew T."/>
            <person name="Ngo R."/>
            <person name="Nguyen L."/>
            <person name="Nguyen N."/>
            <person name="Okwuonu G."/>
            <person name="Ongeri F."/>
            <person name="Pham C."/>
            <person name="Simmons D."/>
            <person name="Wilczek-Boney K."/>
            <person name="Hale W."/>
            <person name="Jakkamsetti A."/>
            <person name="Pham P."/>
            <person name="Ruth R."/>
            <person name="San Lucas F."/>
            <person name="Warren J."/>
            <person name="Zhang J."/>
            <person name="Zhao Z."/>
            <person name="Zhou C."/>
            <person name="Zhu D."/>
            <person name="Lee S."/>
            <person name="Bess C."/>
            <person name="Blankenburg K."/>
            <person name="Forbes L."/>
            <person name="Fu Q."/>
            <person name="Gubbala S."/>
            <person name="Hirani K."/>
            <person name="Jayaseelan J.C."/>
            <person name="Lara F."/>
            <person name="Munidasa M."/>
            <person name="Palculict T."/>
            <person name="Patil S."/>
            <person name="Pu L.-L."/>
            <person name="Saada N."/>
            <person name="Tang L."/>
            <person name="Weissenberger G."/>
            <person name="Zhu Y."/>
            <person name="Hemphill L."/>
            <person name="Shang Y."/>
            <person name="Youmans B."/>
            <person name="Ayvaz T."/>
            <person name="Ross M."/>
            <person name="Santibanez J."/>
            <person name="Aqrawi P."/>
            <person name="Gross S."/>
            <person name="Joshi V."/>
            <person name="Fowler G."/>
            <person name="Nazareth L."/>
            <person name="Reid J."/>
            <person name="Worley K."/>
            <person name="Petrosino J."/>
            <person name="Highlander S."/>
            <person name="Gibbs R."/>
        </authorList>
    </citation>
    <scope>NUCLEOTIDE SEQUENCE [LARGE SCALE GENOMIC DNA]</scope>
    <source>
        <strain evidence="1 2">ATCC 25976</strain>
    </source>
</reference>
<dbReference type="EMBL" id="AEVG01000075">
    <property type="protein sequence ID" value="EFX91828.1"/>
    <property type="molecule type" value="Genomic_DNA"/>
</dbReference>
<evidence type="ECO:0000313" key="2">
    <source>
        <dbReference type="Proteomes" id="UP000005467"/>
    </source>
</evidence>
<name>E8KH02_9PAST</name>
<comment type="caution">
    <text evidence="1">The sequence shown here is derived from an EMBL/GenBank/DDBJ whole genome shotgun (WGS) entry which is preliminary data.</text>
</comment>
<dbReference type="Proteomes" id="UP000005467">
    <property type="component" value="Unassembled WGS sequence"/>
</dbReference>
<dbReference type="AlphaFoldDB" id="E8KH02"/>
<keyword evidence="2" id="KW-1185">Reference proteome</keyword>
<organism evidence="1 2">
    <name type="scientific">Actinobacillus ureae ATCC 25976</name>
    <dbReference type="NCBI Taxonomy" id="887324"/>
    <lineage>
        <taxon>Bacteria</taxon>
        <taxon>Pseudomonadati</taxon>
        <taxon>Pseudomonadota</taxon>
        <taxon>Gammaproteobacteria</taxon>
        <taxon>Pasteurellales</taxon>
        <taxon>Pasteurellaceae</taxon>
        <taxon>Actinobacillus</taxon>
    </lineage>
</organism>
<dbReference type="HOGENOM" id="CLU_2949864_0_0_6"/>
<evidence type="ECO:0000313" key="1">
    <source>
        <dbReference type="EMBL" id="EFX91828.1"/>
    </source>
</evidence>
<gene>
    <name evidence="1" type="ORF">HMPREF0027_1119</name>
</gene>
<protein>
    <submittedName>
        <fullName evidence="1">Uncharacterized protein</fullName>
    </submittedName>
</protein>